<dbReference type="AlphaFoldDB" id="A0A0P8AKD4"/>
<proteinExistence type="predicted"/>
<sequence>MAGDQKDLEIIRTKIEPKLDEIRNELRSIFDKETVEEIENTRREFSILSTEDLLSPFTI</sequence>
<organism evidence="1 2">
    <name type="scientific">Candidatus Methanoperedens nitratireducens</name>
    <dbReference type="NCBI Taxonomy" id="1392998"/>
    <lineage>
        <taxon>Archaea</taxon>
        <taxon>Methanobacteriati</taxon>
        <taxon>Methanobacteriota</taxon>
        <taxon>Stenosarchaea group</taxon>
        <taxon>Methanomicrobia</taxon>
        <taxon>Methanosarcinales</taxon>
        <taxon>ANME-2 cluster</taxon>
        <taxon>Candidatus Methanoperedentaceae</taxon>
        <taxon>Candidatus Methanoperedens</taxon>
    </lineage>
</organism>
<evidence type="ECO:0000313" key="1">
    <source>
        <dbReference type="EMBL" id="KPQ45264.1"/>
    </source>
</evidence>
<comment type="caution">
    <text evidence="1">The sequence shown here is derived from an EMBL/GenBank/DDBJ whole genome shotgun (WGS) entry which is preliminary data.</text>
</comment>
<accession>A0A0P8AKD4</accession>
<evidence type="ECO:0000313" key="2">
    <source>
        <dbReference type="Proteomes" id="UP000050360"/>
    </source>
</evidence>
<dbReference type="EMBL" id="LKCM01000015">
    <property type="protein sequence ID" value="KPQ45264.1"/>
    <property type="molecule type" value="Genomic_DNA"/>
</dbReference>
<dbReference type="Proteomes" id="UP000050360">
    <property type="component" value="Unassembled WGS sequence"/>
</dbReference>
<protein>
    <submittedName>
        <fullName evidence="1">Uncharacterized protein</fullName>
    </submittedName>
</protein>
<name>A0A0P8AKD4_9EURY</name>
<reference evidence="1 2" key="1">
    <citation type="submission" date="2015-09" db="EMBL/GenBank/DDBJ databases">
        <title>A metagenomics-based metabolic model of nitrate-dependent anaerobic oxidation of methane by Methanoperedens-like archaea.</title>
        <authorList>
            <person name="Arshad A."/>
            <person name="Speth D.R."/>
            <person name="De Graaf R.M."/>
            <person name="Op Den Camp H.J."/>
            <person name="Jetten M.S."/>
            <person name="Welte C.U."/>
        </authorList>
    </citation>
    <scope>NUCLEOTIDE SEQUENCE [LARGE SCALE GENOMIC DNA]</scope>
</reference>
<gene>
    <name evidence="1" type="ORF">MPEBLZ_00145</name>
</gene>